<evidence type="ECO:0000256" key="1">
    <source>
        <dbReference type="SAM" id="Coils"/>
    </source>
</evidence>
<evidence type="ECO:0008006" key="3">
    <source>
        <dbReference type="Google" id="ProtNLM"/>
    </source>
</evidence>
<reference evidence="2" key="1">
    <citation type="journal article" date="2020" name="mSystems">
        <title>Genome- and Community-Level Interaction Insights into Carbon Utilization and Element Cycling Functions of Hydrothermarchaeota in Hydrothermal Sediment.</title>
        <authorList>
            <person name="Zhou Z."/>
            <person name="Liu Y."/>
            <person name="Xu W."/>
            <person name="Pan J."/>
            <person name="Luo Z.H."/>
            <person name="Li M."/>
        </authorList>
    </citation>
    <scope>NUCLEOTIDE SEQUENCE [LARGE SCALE GENOMIC DNA]</scope>
    <source>
        <strain evidence="2">HyVt-28</strain>
    </source>
</reference>
<evidence type="ECO:0000313" key="2">
    <source>
        <dbReference type="EMBL" id="HDL60297.1"/>
    </source>
</evidence>
<keyword evidence="1" id="KW-0175">Coiled coil</keyword>
<organism evidence="2">
    <name type="scientific">candidate division WOR-3 bacterium</name>
    <dbReference type="NCBI Taxonomy" id="2052148"/>
    <lineage>
        <taxon>Bacteria</taxon>
        <taxon>Bacteria division WOR-3</taxon>
    </lineage>
</organism>
<dbReference type="Proteomes" id="UP000886381">
    <property type="component" value="Unassembled WGS sequence"/>
</dbReference>
<dbReference type="EMBL" id="DRDR01000104">
    <property type="protein sequence ID" value="HDL60297.1"/>
    <property type="molecule type" value="Genomic_DNA"/>
</dbReference>
<proteinExistence type="predicted"/>
<accession>A0A7V0LU49</accession>
<dbReference type="AlphaFoldDB" id="A0A7V0LU49"/>
<feature type="coiled-coil region" evidence="1">
    <location>
        <begin position="273"/>
        <end position="375"/>
    </location>
</feature>
<gene>
    <name evidence="2" type="ORF">ENH14_02455</name>
</gene>
<feature type="coiled-coil region" evidence="1">
    <location>
        <begin position="606"/>
        <end position="700"/>
    </location>
</feature>
<name>A0A7V0LU49_UNCW3</name>
<sequence length="776" mass="91041">MSKLKSTISIVDILPVPRVDSIKVKLGNKIYKNEKSLLIKRGEEFKLDVYVCGDFKSILFFNSEVIATGTGHLSYNGNATKDFTVDILFQSGLLTRRYHLFDAIVLNNLPPRIEIQVPRSLISDIPASMQLIIRGSVEDEDGIKRVVLNYRIRNQKMKILLKRYSTVIPYDTFSMIFNLDEFQLLPGEELRFKIMAQDIYGLYAESEEYIVRFPTLNEIYSELTEEVATGMKTVQESRSKFDDFQERLEGYIDSLKFKADLDEEAQKKLKNSLEEIITKLQNSQKSLENFQEVISRMRELSISPDIIKNIEKISKLLNEIMNEELKDLFNNLQKISKIEDEEKLKDIADRIAKNRKKIIENLEFFEKLLERVKEEMEMERIFTQLDDLYTKRKDIRLQTQTGLDMDTLFQEEQKFKKELDSLNYTIQEVLKSYEDIKSVEKILNELKTSMDKVFSSQHKILSSVKKKRRKRAVQFQKEQESELGRILKQFKNLRNAMDAARSSELMHLLDKIRRELLFISLNLENNLKNESIFPYFHDALLKARDDLKEFSFMFLIGGTGLLKILDFAIDSLNSTPDKSLQSINLVILNLYRIYSAMQNQSKGQGMQDAMKILENLLKRQASLTRRTSGLLPLPFTYPVQSELEKLLEEQKALKSQLMEMYMKSSNEELRQKIYEALKEIDKAQQKLAEHKLTEDIIEHQRRALKHMLEAERALKEQKFSEKRYAEPPKPYIVPHPSELQYKTEIQEINRALQQIDKLDPAYQKIIRKYLLQLLED</sequence>
<protein>
    <recommendedName>
        <fullName evidence="3">DUF4175 family protein</fullName>
    </recommendedName>
</protein>
<comment type="caution">
    <text evidence="2">The sequence shown here is derived from an EMBL/GenBank/DDBJ whole genome shotgun (WGS) entry which is preliminary data.</text>
</comment>